<feature type="domain" description="CBS" evidence="4">
    <location>
        <begin position="159"/>
        <end position="216"/>
    </location>
</feature>
<dbReference type="PANTHER" id="PTHR48108:SF26">
    <property type="entry name" value="CBS DOMAIN-CONTAINING PROTEIN DDB_G0289609"/>
    <property type="match status" value="1"/>
</dbReference>
<dbReference type="RefSeq" id="WP_129457600.1">
    <property type="nucleotide sequence ID" value="NZ_PPCV01000001.1"/>
</dbReference>
<evidence type="ECO:0008006" key="7">
    <source>
        <dbReference type="Google" id="ProtNLM"/>
    </source>
</evidence>
<dbReference type="SUPFAM" id="SSF54631">
    <property type="entry name" value="CBS-domain pair"/>
    <property type="match status" value="1"/>
</dbReference>
<dbReference type="EMBL" id="PPCV01000001">
    <property type="protein sequence ID" value="RXW33631.1"/>
    <property type="molecule type" value="Genomic_DNA"/>
</dbReference>
<keyword evidence="6" id="KW-1185">Reference proteome</keyword>
<dbReference type="PROSITE" id="PS51371">
    <property type="entry name" value="CBS"/>
    <property type="match status" value="2"/>
</dbReference>
<dbReference type="Proteomes" id="UP000290624">
    <property type="component" value="Unassembled WGS sequence"/>
</dbReference>
<dbReference type="SUPFAM" id="SSF51206">
    <property type="entry name" value="cAMP-binding domain-like"/>
    <property type="match status" value="1"/>
</dbReference>
<organism evidence="5 6">
    <name type="scientific">Propioniciclava flava</name>
    <dbReference type="NCBI Taxonomy" id="2072026"/>
    <lineage>
        <taxon>Bacteria</taxon>
        <taxon>Bacillati</taxon>
        <taxon>Actinomycetota</taxon>
        <taxon>Actinomycetes</taxon>
        <taxon>Propionibacteriales</taxon>
        <taxon>Propionibacteriaceae</taxon>
        <taxon>Propioniciclava</taxon>
    </lineage>
</organism>
<dbReference type="PROSITE" id="PS50042">
    <property type="entry name" value="CNMP_BINDING_3"/>
    <property type="match status" value="1"/>
</dbReference>
<dbReference type="InterPro" id="IPR000595">
    <property type="entry name" value="cNMP-bd_dom"/>
</dbReference>
<dbReference type="CDD" id="cd00038">
    <property type="entry name" value="CAP_ED"/>
    <property type="match status" value="1"/>
</dbReference>
<dbReference type="InterPro" id="IPR014710">
    <property type="entry name" value="RmlC-like_jellyroll"/>
</dbReference>
<dbReference type="InterPro" id="IPR046342">
    <property type="entry name" value="CBS_dom_sf"/>
</dbReference>
<feature type="domain" description="CBS" evidence="4">
    <location>
        <begin position="223"/>
        <end position="279"/>
    </location>
</feature>
<dbReference type="SUPFAM" id="SSF81301">
    <property type="entry name" value="Nucleotidyltransferase"/>
    <property type="match status" value="1"/>
</dbReference>
<name>A0A4Q2EJB0_9ACTN</name>
<sequence>MDADLAMVRDFLAAHEPFSALPAAVLDSLPSRLQARYFRRGSVLVEVGASNAFLFLLRSGAVDIVDAHGTLVERAEVGESFGLSSVMTGGPSAYRLVAHADTLCLLLPREAFRELMASSSAFNRHYLDQQAGRIKAAIDQVRTPEAGSAILRTRVRDIVRTAPITVTPDTSVAVAAQVMTQHRVSALLVTADDALVGILTDRDLRAKIVAEGRPASTPVSCVMSPDPVAVSPDTLAFEVLVSMTERGFHHLPVVDGARLLGMVTAGDLMRLEQANPSYLVGLIERQTTVAGLAEVAARLPSVVALAAAQDATAADIARVFTATADALTRRLIAIAQESLGPAPAAFCWVALGSQGRFEAGLGSDQDNALILETEPTAQAASWFEALATFVVDGLERCGFPRCPGDMMATQPRWRQSVAAWERCFAHWITTPEPDALLHAQTFLDLRAVDGDRALAEQVHAHAVALVPGSPRFQAHLAKQAQRFEPPLGFFRDFVVETAGDHRHALDLKAGGLTPIVQVARLASLATGSSAVSTGERLRNAAGTSSLSHEDAASLADAFEFIGYVRLQHQVRQIAAGHDADNYIDPTSLSPFERRHLKEAFAIIRTVQKALAYRYRTDVT</sequence>
<dbReference type="CDD" id="cd05401">
    <property type="entry name" value="NT_GlnE_GlnD_like"/>
    <property type="match status" value="1"/>
</dbReference>
<evidence type="ECO:0000313" key="5">
    <source>
        <dbReference type="EMBL" id="RXW33631.1"/>
    </source>
</evidence>
<evidence type="ECO:0000259" key="4">
    <source>
        <dbReference type="PROSITE" id="PS51371"/>
    </source>
</evidence>
<dbReference type="CDD" id="cd04587">
    <property type="entry name" value="CBS_pair_CAP-ED_NT_Pol-beta-like_DUF294_assoc"/>
    <property type="match status" value="1"/>
</dbReference>
<keyword evidence="2" id="KW-0129">CBS domain</keyword>
<evidence type="ECO:0000313" key="6">
    <source>
        <dbReference type="Proteomes" id="UP000290624"/>
    </source>
</evidence>
<dbReference type="Gene3D" id="2.60.120.10">
    <property type="entry name" value="Jelly Rolls"/>
    <property type="match status" value="1"/>
</dbReference>
<evidence type="ECO:0000256" key="1">
    <source>
        <dbReference type="ARBA" id="ARBA00022737"/>
    </source>
</evidence>
<dbReference type="InterPro" id="IPR018821">
    <property type="entry name" value="DUF294_put_nucleoTrafse_sb-bd"/>
</dbReference>
<dbReference type="Pfam" id="PF10335">
    <property type="entry name" value="DUF294_C"/>
    <property type="match status" value="1"/>
</dbReference>
<protein>
    <recommendedName>
        <fullName evidence="7">Cyclic nucleotide-binding/CBS domain-containing protein</fullName>
    </recommendedName>
</protein>
<gene>
    <name evidence="5" type="ORF">C1706_02465</name>
</gene>
<dbReference type="Pfam" id="PF00571">
    <property type="entry name" value="CBS"/>
    <property type="match status" value="2"/>
</dbReference>
<evidence type="ECO:0000256" key="2">
    <source>
        <dbReference type="PROSITE-ProRule" id="PRU00703"/>
    </source>
</evidence>
<feature type="domain" description="Cyclic nucleotide-binding" evidence="3">
    <location>
        <begin position="17"/>
        <end position="133"/>
    </location>
</feature>
<proteinExistence type="predicted"/>
<dbReference type="GO" id="GO:0008773">
    <property type="term" value="F:[protein-PII] uridylyltransferase activity"/>
    <property type="evidence" value="ECO:0007669"/>
    <property type="project" value="InterPro"/>
</dbReference>
<dbReference type="InterPro" id="IPR051462">
    <property type="entry name" value="CBS_domain-containing"/>
</dbReference>
<dbReference type="InterPro" id="IPR005105">
    <property type="entry name" value="GlnD_Uridyltrans_N"/>
</dbReference>
<dbReference type="Pfam" id="PF03445">
    <property type="entry name" value="DUF294"/>
    <property type="match status" value="1"/>
</dbReference>
<keyword evidence="1" id="KW-0677">Repeat</keyword>
<dbReference type="PANTHER" id="PTHR48108">
    <property type="entry name" value="CBS DOMAIN-CONTAINING PROTEIN CBSX2, CHLOROPLASTIC"/>
    <property type="match status" value="1"/>
</dbReference>
<dbReference type="InterPro" id="IPR018490">
    <property type="entry name" value="cNMP-bd_dom_sf"/>
</dbReference>
<dbReference type="OrthoDB" id="9789996at2"/>
<comment type="caution">
    <text evidence="5">The sequence shown here is derived from an EMBL/GenBank/DDBJ whole genome shotgun (WGS) entry which is preliminary data.</text>
</comment>
<evidence type="ECO:0000259" key="3">
    <source>
        <dbReference type="PROSITE" id="PS50042"/>
    </source>
</evidence>
<accession>A0A4Q2EJB0</accession>
<dbReference type="InterPro" id="IPR000644">
    <property type="entry name" value="CBS_dom"/>
</dbReference>
<reference evidence="5 6" key="1">
    <citation type="submission" date="2018-01" db="EMBL/GenBank/DDBJ databases">
        <title>Lactibacter flavus gen. nov., sp. nov., a novel bacterium of the family Propionibacteriaceae isolated from raw milk and dairy products.</title>
        <authorList>
            <person name="Wenning M."/>
            <person name="Breitenwieser F."/>
            <person name="Huptas C."/>
            <person name="von Neubeck M."/>
            <person name="Busse H.-J."/>
            <person name="Scherer S."/>
        </authorList>
    </citation>
    <scope>NUCLEOTIDE SEQUENCE [LARGE SCALE GENOMIC DNA]</scope>
    <source>
        <strain evidence="5 6">VG341</strain>
    </source>
</reference>
<dbReference type="Pfam" id="PF00027">
    <property type="entry name" value="cNMP_binding"/>
    <property type="match status" value="1"/>
</dbReference>
<dbReference type="AlphaFoldDB" id="A0A4Q2EJB0"/>
<dbReference type="InterPro" id="IPR043519">
    <property type="entry name" value="NT_sf"/>
</dbReference>
<dbReference type="SMART" id="SM00100">
    <property type="entry name" value="cNMP"/>
    <property type="match status" value="1"/>
</dbReference>
<dbReference type="SMART" id="SM00116">
    <property type="entry name" value="CBS"/>
    <property type="match status" value="2"/>
</dbReference>
<dbReference type="Gene3D" id="3.10.580.10">
    <property type="entry name" value="CBS-domain"/>
    <property type="match status" value="1"/>
</dbReference>